<comment type="similarity">
    <text evidence="1">Belongs to the CapA family.</text>
</comment>
<dbReference type="CDD" id="cd07381">
    <property type="entry name" value="MPP_CapA"/>
    <property type="match status" value="1"/>
</dbReference>
<gene>
    <name evidence="3" type="ORF">A3D99_03190</name>
</gene>
<dbReference type="PANTHER" id="PTHR33393:SF13">
    <property type="entry name" value="PGA BIOSYNTHESIS PROTEIN CAPA"/>
    <property type="match status" value="1"/>
</dbReference>
<dbReference type="Proteomes" id="UP000177528">
    <property type="component" value="Unassembled WGS sequence"/>
</dbReference>
<dbReference type="AlphaFoldDB" id="A0A1G1X398"/>
<dbReference type="InterPro" id="IPR019079">
    <property type="entry name" value="Capsule_synth_CapA"/>
</dbReference>
<dbReference type="SMART" id="SM00854">
    <property type="entry name" value="PGA_cap"/>
    <property type="match status" value="1"/>
</dbReference>
<dbReference type="SUPFAM" id="SSF56300">
    <property type="entry name" value="Metallo-dependent phosphatases"/>
    <property type="match status" value="1"/>
</dbReference>
<reference evidence="3 4" key="1">
    <citation type="journal article" date="2016" name="Nat. Commun.">
        <title>Thousands of microbial genomes shed light on interconnected biogeochemical processes in an aquifer system.</title>
        <authorList>
            <person name="Anantharaman K."/>
            <person name="Brown C.T."/>
            <person name="Hug L.A."/>
            <person name="Sharon I."/>
            <person name="Castelle C.J."/>
            <person name="Probst A.J."/>
            <person name="Thomas B.C."/>
            <person name="Singh A."/>
            <person name="Wilkins M.J."/>
            <person name="Karaoz U."/>
            <person name="Brodie E.L."/>
            <person name="Williams K.H."/>
            <person name="Hubbard S.S."/>
            <person name="Banfield J.F."/>
        </authorList>
    </citation>
    <scope>NUCLEOTIDE SEQUENCE [LARGE SCALE GENOMIC DNA]</scope>
</reference>
<organism evidence="3 4">
    <name type="scientific">Candidatus Andersenbacteria bacterium RIFCSPHIGHO2_12_FULL_45_11</name>
    <dbReference type="NCBI Taxonomy" id="1797281"/>
    <lineage>
        <taxon>Bacteria</taxon>
        <taxon>Candidatus Anderseniibacteriota</taxon>
    </lineage>
</organism>
<evidence type="ECO:0000259" key="2">
    <source>
        <dbReference type="SMART" id="SM00854"/>
    </source>
</evidence>
<dbReference type="EMBL" id="MHHR01000013">
    <property type="protein sequence ID" value="OGY34479.1"/>
    <property type="molecule type" value="Genomic_DNA"/>
</dbReference>
<feature type="domain" description="Capsule synthesis protein CapA" evidence="2">
    <location>
        <begin position="1"/>
        <end position="207"/>
    </location>
</feature>
<comment type="caution">
    <text evidence="3">The sequence shown here is derived from an EMBL/GenBank/DDBJ whole genome shotgun (WGS) entry which is preliminary data.</text>
</comment>
<dbReference type="InterPro" id="IPR052169">
    <property type="entry name" value="CW_Biosynth-Accessory"/>
</dbReference>
<sequence>MAGLSRVFEKIGERAFWGVDAGIINLEGPISRTSIPDDYASKNLIFNFPPQAIEALKFLRVNAVSLANNHTANQGKQGLADTRNLLEEAGIKSIGGPGDRDIPKVGIFTGQDMNLIVIGVHTLYGPPDISDVIRQYKQDPENRILVFPHWGTEYKRTHNVYQEEMAHAWIDSGADLVIGAHPHVVQDVEVYKNKPIIYSLGNFVFDQNFSKETQEGLLIAGEFDSKGLMLFGLPIQAIKYQPTLMKGAKKQEVLRDLYKPLEKYIEHTPLGERLYFPL</sequence>
<accession>A0A1G1X398</accession>
<protein>
    <recommendedName>
        <fullName evidence="2">Capsule synthesis protein CapA domain-containing protein</fullName>
    </recommendedName>
</protein>
<dbReference type="InterPro" id="IPR029052">
    <property type="entry name" value="Metallo-depent_PP-like"/>
</dbReference>
<name>A0A1G1X398_9BACT</name>
<dbReference type="Gene3D" id="3.60.21.10">
    <property type="match status" value="1"/>
</dbReference>
<proteinExistence type="inferred from homology"/>
<dbReference type="Pfam" id="PF09587">
    <property type="entry name" value="PGA_cap"/>
    <property type="match status" value="1"/>
</dbReference>
<evidence type="ECO:0000256" key="1">
    <source>
        <dbReference type="ARBA" id="ARBA00005662"/>
    </source>
</evidence>
<dbReference type="PANTHER" id="PTHR33393">
    <property type="entry name" value="POLYGLUTAMINE SYNTHESIS ACCESSORY PROTEIN RV0574C-RELATED"/>
    <property type="match status" value="1"/>
</dbReference>
<evidence type="ECO:0000313" key="3">
    <source>
        <dbReference type="EMBL" id="OGY34479.1"/>
    </source>
</evidence>
<evidence type="ECO:0000313" key="4">
    <source>
        <dbReference type="Proteomes" id="UP000177528"/>
    </source>
</evidence>